<evidence type="ECO:0000313" key="8">
    <source>
        <dbReference type="Proteomes" id="UP000472265"/>
    </source>
</evidence>
<dbReference type="FunCoup" id="A0A671XBH2">
    <property type="interactions" value="452"/>
</dbReference>
<evidence type="ECO:0000256" key="2">
    <source>
        <dbReference type="ARBA" id="ARBA00005453"/>
    </source>
</evidence>
<organism evidence="7 8">
    <name type="scientific">Sparus aurata</name>
    <name type="common">Gilthead sea bream</name>
    <dbReference type="NCBI Taxonomy" id="8175"/>
    <lineage>
        <taxon>Eukaryota</taxon>
        <taxon>Metazoa</taxon>
        <taxon>Chordata</taxon>
        <taxon>Craniata</taxon>
        <taxon>Vertebrata</taxon>
        <taxon>Euteleostomi</taxon>
        <taxon>Actinopterygii</taxon>
        <taxon>Neopterygii</taxon>
        <taxon>Teleostei</taxon>
        <taxon>Neoteleostei</taxon>
        <taxon>Acanthomorphata</taxon>
        <taxon>Eupercaria</taxon>
        <taxon>Spariformes</taxon>
        <taxon>Sparidae</taxon>
        <taxon>Sparus</taxon>
    </lineage>
</organism>
<proteinExistence type="inferred from homology"/>
<evidence type="ECO:0000256" key="6">
    <source>
        <dbReference type="ARBA" id="ARBA00023136"/>
    </source>
</evidence>
<reference evidence="7" key="1">
    <citation type="submission" date="2021-04" db="EMBL/GenBank/DDBJ databases">
        <authorList>
            <consortium name="Wellcome Sanger Institute Data Sharing"/>
        </authorList>
    </citation>
    <scope>NUCLEOTIDE SEQUENCE [LARGE SCALE GENOMIC DNA]</scope>
</reference>
<dbReference type="Proteomes" id="UP000472265">
    <property type="component" value="Chromosome 16"/>
</dbReference>
<evidence type="ECO:0000256" key="4">
    <source>
        <dbReference type="ARBA" id="ARBA00022946"/>
    </source>
</evidence>
<keyword evidence="6" id="KW-0472">Membrane</keyword>
<gene>
    <name evidence="7" type="primary">COA8</name>
    <name evidence="7" type="synonym">LOC115597668</name>
</gene>
<sequence length="230" mass="27018">MHKYPLRFCVLYNISSGVQSFPGVSTCFLLSECWIASCASLLASSRLLVRHDKQVPVIQLPVEPCDITRVSPQRSPFRPVPSATHDWIGPPNPLSNLRPIVYHIPENETELEKRLRHLRQETEDWNHDFWTKQNVTFSKEKETFIISQLKAKGLTVRDEQGRRRALNSEEMAVFYKSFLDKNRIRHANYNKEWYRRNFTITLLMARVALNNMWKTVSDRFSRKKNNTPNT</sequence>
<protein>
    <submittedName>
        <fullName evidence="7">Cytochrome c oxidase assembly factor 8</fullName>
    </submittedName>
</protein>
<dbReference type="GO" id="GO:0005743">
    <property type="term" value="C:mitochondrial inner membrane"/>
    <property type="evidence" value="ECO:0007669"/>
    <property type="project" value="UniProtKB-SubCell"/>
</dbReference>
<evidence type="ECO:0000256" key="1">
    <source>
        <dbReference type="ARBA" id="ARBA00004443"/>
    </source>
</evidence>
<keyword evidence="3" id="KW-0999">Mitochondrion inner membrane</keyword>
<dbReference type="PANTHER" id="PTHR31107">
    <property type="entry name" value="APOPTOGENIC PROTEIN 1, MITOCHONDRIAL"/>
    <property type="match status" value="1"/>
</dbReference>
<comment type="similarity">
    <text evidence="2">Belongs to the COA8 family.</text>
</comment>
<dbReference type="Ensembl" id="ENSSAUT00010050952.1">
    <property type="protein sequence ID" value="ENSSAUP00010048437.1"/>
    <property type="gene ID" value="ENSSAUG00010020197.1"/>
</dbReference>
<name>A0A671XBH2_SPAAU</name>
<reference evidence="7" key="2">
    <citation type="submission" date="2025-08" db="UniProtKB">
        <authorList>
            <consortium name="Ensembl"/>
        </authorList>
    </citation>
    <scope>IDENTIFICATION</scope>
</reference>
<evidence type="ECO:0000256" key="5">
    <source>
        <dbReference type="ARBA" id="ARBA00023128"/>
    </source>
</evidence>
<dbReference type="OMA" id="ALNNMWK"/>
<dbReference type="AlphaFoldDB" id="A0A671XBH2"/>
<reference evidence="7" key="3">
    <citation type="submission" date="2025-09" db="UniProtKB">
        <authorList>
            <consortium name="Ensembl"/>
        </authorList>
    </citation>
    <scope>IDENTIFICATION</scope>
</reference>
<keyword evidence="5" id="KW-0496">Mitochondrion</keyword>
<accession>A0A671XBH2</accession>
<dbReference type="InterPro" id="IPR018796">
    <property type="entry name" value="COA8"/>
</dbReference>
<evidence type="ECO:0000313" key="7">
    <source>
        <dbReference type="Ensembl" id="ENSSAUP00010048437.1"/>
    </source>
</evidence>
<comment type="subcellular location">
    <subcellularLocation>
        <location evidence="1">Mitochondrion inner membrane</location>
        <topology evidence="1">Peripheral membrane protein</topology>
        <orientation evidence="1">Matrix side</orientation>
    </subcellularLocation>
</comment>
<dbReference type="GeneTree" id="ENSGT00390000008212"/>
<keyword evidence="4" id="KW-0809">Transit peptide</keyword>
<dbReference type="Pfam" id="PF10231">
    <property type="entry name" value="COA8"/>
    <property type="match status" value="1"/>
</dbReference>
<dbReference type="PANTHER" id="PTHR31107:SF2">
    <property type="entry name" value="CYTOCHROME C OXIDASE ASSEMBLY FACTOR 8"/>
    <property type="match status" value="1"/>
</dbReference>
<dbReference type="GO" id="GO:0097193">
    <property type="term" value="P:intrinsic apoptotic signaling pathway"/>
    <property type="evidence" value="ECO:0007669"/>
    <property type="project" value="InterPro"/>
</dbReference>
<keyword evidence="8" id="KW-1185">Reference proteome</keyword>
<evidence type="ECO:0000256" key="3">
    <source>
        <dbReference type="ARBA" id="ARBA00022792"/>
    </source>
</evidence>
<dbReference type="InParanoid" id="A0A671XBH2"/>